<dbReference type="AlphaFoldDB" id="A0A5E4QGZ8"/>
<feature type="region of interest" description="Disordered" evidence="1">
    <location>
        <begin position="281"/>
        <end position="312"/>
    </location>
</feature>
<sequence length="455" mass="50366">MKLFWCCIAVTLLAAVRGAIDVEKTVKHVQTILKSNSLLPKLSRDEILQLLNDIREEDSKTSSVTKLKELKPGKVETTTLYRNEEENEVSSTDHLHSSEDSKKYERKVINITTTTVLPEAIESTTKTSSQTLTVVLPYTPRDGASLQELYTRPPRVEVVKEKVTPAPEKKTKSFKDLESSLKNNAKIASKPKYDFPAELQAFLVAHGLEGNPVKDHFLLPLDGFKPLPPAKIVDGNVQLPENILLTYDLVSPSDLKASASNKHTQTNYLYEPLRPEFPFELETSPSESKDTVLPLDLPKPRNGKTITTVRPSSYEPIDYDSIKVIPLNSGPDPIDQDKVPLDSDPSKRQINDTQADSGNISNIEITTSTSDSKVAADTSLEADKGASIADLEDSFGGPLPEQPGDSMIPPPKKNGFYWMLDWNSFLEVGDGDSKVNIRFEPKLGDPQMFLPVNVP</sequence>
<gene>
    <name evidence="3" type="ORF">LSINAPIS_LOCUS8026</name>
</gene>
<keyword evidence="4" id="KW-1185">Reference proteome</keyword>
<feature type="signal peptide" evidence="2">
    <location>
        <begin position="1"/>
        <end position="18"/>
    </location>
</feature>
<feature type="region of interest" description="Disordered" evidence="1">
    <location>
        <begin position="327"/>
        <end position="360"/>
    </location>
</feature>
<name>A0A5E4QGZ8_9NEOP</name>
<dbReference type="EMBL" id="FZQP02002780">
    <property type="protein sequence ID" value="VVC96555.1"/>
    <property type="molecule type" value="Genomic_DNA"/>
</dbReference>
<feature type="compositionally biased region" description="Basic and acidic residues" evidence="1">
    <location>
        <begin position="335"/>
        <end position="350"/>
    </location>
</feature>
<keyword evidence="2" id="KW-0732">Signal</keyword>
<evidence type="ECO:0000256" key="2">
    <source>
        <dbReference type="SAM" id="SignalP"/>
    </source>
</evidence>
<evidence type="ECO:0000313" key="4">
    <source>
        <dbReference type="Proteomes" id="UP000324832"/>
    </source>
</evidence>
<evidence type="ECO:0000313" key="3">
    <source>
        <dbReference type="EMBL" id="VVC96555.1"/>
    </source>
</evidence>
<protein>
    <submittedName>
        <fullName evidence="3">Uncharacterized protein</fullName>
    </submittedName>
</protein>
<organism evidence="3 4">
    <name type="scientific">Leptidea sinapis</name>
    <dbReference type="NCBI Taxonomy" id="189913"/>
    <lineage>
        <taxon>Eukaryota</taxon>
        <taxon>Metazoa</taxon>
        <taxon>Ecdysozoa</taxon>
        <taxon>Arthropoda</taxon>
        <taxon>Hexapoda</taxon>
        <taxon>Insecta</taxon>
        <taxon>Pterygota</taxon>
        <taxon>Neoptera</taxon>
        <taxon>Endopterygota</taxon>
        <taxon>Lepidoptera</taxon>
        <taxon>Glossata</taxon>
        <taxon>Ditrysia</taxon>
        <taxon>Papilionoidea</taxon>
        <taxon>Pieridae</taxon>
        <taxon>Dismorphiinae</taxon>
        <taxon>Leptidea</taxon>
    </lineage>
</organism>
<accession>A0A5E4QGZ8</accession>
<proteinExistence type="predicted"/>
<dbReference type="Proteomes" id="UP000324832">
    <property type="component" value="Unassembled WGS sequence"/>
</dbReference>
<feature type="chain" id="PRO_5023083383" evidence="2">
    <location>
        <begin position="19"/>
        <end position="455"/>
    </location>
</feature>
<reference evidence="3 4" key="1">
    <citation type="submission" date="2017-07" db="EMBL/GenBank/DDBJ databases">
        <authorList>
            <person name="Talla V."/>
            <person name="Backstrom N."/>
        </authorList>
    </citation>
    <scope>NUCLEOTIDE SEQUENCE [LARGE SCALE GENOMIC DNA]</scope>
</reference>
<feature type="compositionally biased region" description="Polar residues" evidence="1">
    <location>
        <begin position="351"/>
        <end position="360"/>
    </location>
</feature>
<evidence type="ECO:0000256" key="1">
    <source>
        <dbReference type="SAM" id="MobiDB-lite"/>
    </source>
</evidence>